<protein>
    <recommendedName>
        <fullName evidence="3">Heterokaryon incompatibility domain-containing protein</fullName>
    </recommendedName>
</protein>
<organism evidence="1 2">
    <name type="scientific">Apiospora hydei</name>
    <dbReference type="NCBI Taxonomy" id="1337664"/>
    <lineage>
        <taxon>Eukaryota</taxon>
        <taxon>Fungi</taxon>
        <taxon>Dikarya</taxon>
        <taxon>Ascomycota</taxon>
        <taxon>Pezizomycotina</taxon>
        <taxon>Sordariomycetes</taxon>
        <taxon>Xylariomycetidae</taxon>
        <taxon>Amphisphaeriales</taxon>
        <taxon>Apiosporaceae</taxon>
        <taxon>Apiospora</taxon>
    </lineage>
</organism>
<name>A0ABR1XAK6_9PEZI</name>
<gene>
    <name evidence="1" type="ORF">PG997_000319</name>
</gene>
<reference evidence="1 2" key="1">
    <citation type="submission" date="2023-01" db="EMBL/GenBank/DDBJ databases">
        <title>Analysis of 21 Apiospora genomes using comparative genomics revels a genus with tremendous synthesis potential of carbohydrate active enzymes and secondary metabolites.</title>
        <authorList>
            <person name="Sorensen T."/>
        </authorList>
    </citation>
    <scope>NUCLEOTIDE SEQUENCE [LARGE SCALE GENOMIC DNA]</scope>
    <source>
        <strain evidence="1 2">CBS 114990</strain>
    </source>
</reference>
<dbReference type="PANTHER" id="PTHR39596">
    <property type="match status" value="1"/>
</dbReference>
<dbReference type="GeneID" id="92037694"/>
<dbReference type="SUPFAM" id="SSF48452">
    <property type="entry name" value="TPR-like"/>
    <property type="match status" value="1"/>
</dbReference>
<dbReference type="RefSeq" id="XP_066674407.1">
    <property type="nucleotide sequence ID" value="XM_066804634.1"/>
</dbReference>
<evidence type="ECO:0008006" key="3">
    <source>
        <dbReference type="Google" id="ProtNLM"/>
    </source>
</evidence>
<comment type="caution">
    <text evidence="1">The sequence shown here is derived from an EMBL/GenBank/DDBJ whole genome shotgun (WGS) entry which is preliminary data.</text>
</comment>
<keyword evidence="2" id="KW-1185">Reference proteome</keyword>
<evidence type="ECO:0000313" key="2">
    <source>
        <dbReference type="Proteomes" id="UP001433268"/>
    </source>
</evidence>
<evidence type="ECO:0000313" key="1">
    <source>
        <dbReference type="EMBL" id="KAK8093634.1"/>
    </source>
</evidence>
<accession>A0ABR1XAK6</accession>
<proteinExistence type="predicted"/>
<sequence length="832" mass="94310">MSMNSRYSVSRAYTHITSAVNGCCFAVKLCSREPNRATRFRHFLDGVENEPIDVNHVTEVIFWMAKIQRKKGIGPQGFGRWTANLLPDMVALPTVEEAVAMAPELRACQYRLWKLIDVCDRKESDLPEIIKALRKLDREHDRQQDDYFHQQSHKVCLQNIHQKCSPTKCDVPHKDTTHPIQAHKMCSQNIHQQCSPNKCQETHKDTTNLNQAHKACPGEKCTKLQFNHELLITAVYQGRDTTWGFEEPGSPLKLLQPSANYLAISHVWADGTGAGSGDFGKVNKCLFDFFCDFARKCECDGIWWDVISVPRESKAGAKALKRMHHNYARAKYTLVHDSHLLEVPWKDDGTPCLEIVLSAWCTRAWTALELKESRHMGFLFKNGQQRGQHDGFVIKDLDRDILAKNPESVFRPHWVATKLISQLRKPVNDVGDLLSILSPRSTSYVRDRTTIAALLVGLPSFDSTAGETDDEEPMEARDALAKMSGKSATLGAIQETLSSDDPKETGSLKWLRLRGKPTDPAPMLPENHQVDSESLIAAVKVLADSSRKKKKAVIVGGTPKLPVTMAIGKNAAKYLVSKDITLEPQQIDKLLEVFSKPSEVSFIGLTMLADMYTDNKKYEKAIHLYKTVNNRYDYIPPDKKNLLDAWRKTNTTVKRADKNDKRDAAMYRLYLNASAELSMFYTRQYMFLEADTTYRGALAEFGTMPSHNEAFRIGWAQRATQTFRKKSSRDKDAAGCYERALKRFNALFHQKHPIIQMTQLHLGVNYTLQEKSKEAEHVLRHAELGVEQDRGGVPEGDHAFLGLVKYHLGNVYLKDHKLEEAKTKLEEAMAKL</sequence>
<dbReference type="PANTHER" id="PTHR39596:SF2">
    <property type="entry name" value="HET DOMAIN PROTEIN (AFU_ORTHOLOGUE AFUA_1G17550)-RELATED"/>
    <property type="match status" value="1"/>
</dbReference>
<dbReference type="InterPro" id="IPR011990">
    <property type="entry name" value="TPR-like_helical_dom_sf"/>
</dbReference>
<dbReference type="Gene3D" id="1.25.40.10">
    <property type="entry name" value="Tetratricopeptide repeat domain"/>
    <property type="match status" value="1"/>
</dbReference>
<dbReference type="EMBL" id="JAQQWN010000002">
    <property type="protein sequence ID" value="KAK8093634.1"/>
    <property type="molecule type" value="Genomic_DNA"/>
</dbReference>
<dbReference type="Proteomes" id="UP001433268">
    <property type="component" value="Unassembled WGS sequence"/>
</dbReference>